<dbReference type="Proteomes" id="UP000325433">
    <property type="component" value="Unassembled WGS sequence"/>
</dbReference>
<reference evidence="3" key="1">
    <citation type="submission" date="2019-04" db="EMBL/GenBank/DDBJ databases">
        <title>Friends and foes A comparative genomics studyof 23 Aspergillus species from section Flavi.</title>
        <authorList>
            <consortium name="DOE Joint Genome Institute"/>
            <person name="Kjaerbolling I."/>
            <person name="Vesth T."/>
            <person name="Frisvad J.C."/>
            <person name="Nybo J.L."/>
            <person name="Theobald S."/>
            <person name="Kildgaard S."/>
            <person name="Isbrandt T."/>
            <person name="Kuo A."/>
            <person name="Sato A."/>
            <person name="Lyhne E.K."/>
            <person name="Kogle M.E."/>
            <person name="Wiebenga A."/>
            <person name="Kun R.S."/>
            <person name="Lubbers R.J."/>
            <person name="Makela M.R."/>
            <person name="Barry K."/>
            <person name="Chovatia M."/>
            <person name="Clum A."/>
            <person name="Daum C."/>
            <person name="Haridas S."/>
            <person name="He G."/>
            <person name="LaButti K."/>
            <person name="Lipzen A."/>
            <person name="Mondo S."/>
            <person name="Riley R."/>
            <person name="Salamov A."/>
            <person name="Simmons B.A."/>
            <person name="Magnuson J.K."/>
            <person name="Henrissat B."/>
            <person name="Mortensen U.H."/>
            <person name="Larsen T.O."/>
            <person name="Devries R.P."/>
            <person name="Grigoriev I.V."/>
            <person name="Machida M."/>
            <person name="Baker S.E."/>
            <person name="Andersen M.R."/>
        </authorList>
    </citation>
    <scope>NUCLEOTIDE SEQUENCE [LARGE SCALE GENOMIC DNA]</scope>
    <source>
        <strain evidence="3">CBS 130015</strain>
    </source>
</reference>
<feature type="transmembrane region" description="Helical" evidence="1">
    <location>
        <begin position="20"/>
        <end position="39"/>
    </location>
</feature>
<gene>
    <name evidence="2" type="ORF">BDV41DRAFT_539212</name>
</gene>
<keyword evidence="1" id="KW-0812">Transmembrane</keyword>
<dbReference type="EMBL" id="ML738334">
    <property type="protein sequence ID" value="KAE8312313.1"/>
    <property type="molecule type" value="Genomic_DNA"/>
</dbReference>
<evidence type="ECO:0000256" key="1">
    <source>
        <dbReference type="SAM" id="Phobius"/>
    </source>
</evidence>
<dbReference type="AlphaFoldDB" id="A0A5N6VUU5"/>
<keyword evidence="3" id="KW-1185">Reference proteome</keyword>
<keyword evidence="1" id="KW-1133">Transmembrane helix</keyword>
<protein>
    <submittedName>
        <fullName evidence="2">Uncharacterized protein</fullName>
    </submittedName>
</protein>
<keyword evidence="1" id="KW-0472">Membrane</keyword>
<accession>A0A5N6VUU5</accession>
<organism evidence="2 3">
    <name type="scientific">Aspergillus transmontanensis</name>
    <dbReference type="NCBI Taxonomy" id="1034304"/>
    <lineage>
        <taxon>Eukaryota</taxon>
        <taxon>Fungi</taxon>
        <taxon>Dikarya</taxon>
        <taxon>Ascomycota</taxon>
        <taxon>Pezizomycotina</taxon>
        <taxon>Eurotiomycetes</taxon>
        <taxon>Eurotiomycetidae</taxon>
        <taxon>Eurotiales</taxon>
        <taxon>Aspergillaceae</taxon>
        <taxon>Aspergillus</taxon>
        <taxon>Aspergillus subgen. Circumdati</taxon>
    </lineage>
</organism>
<evidence type="ECO:0000313" key="2">
    <source>
        <dbReference type="EMBL" id="KAE8312313.1"/>
    </source>
</evidence>
<sequence>MYRSLHQDFLRSSETFSFHYFARCCSFLGYYLLCYLTAFHKLTDPRVPILGLEARYIRVLVWLAEYLA</sequence>
<name>A0A5N6VUU5_9EURO</name>
<evidence type="ECO:0000313" key="3">
    <source>
        <dbReference type="Proteomes" id="UP000325433"/>
    </source>
</evidence>
<proteinExistence type="predicted"/>